<keyword evidence="2" id="KW-1185">Reference proteome</keyword>
<reference evidence="1" key="1">
    <citation type="journal article" date="2020" name="Stud. Mycol.">
        <title>101 Dothideomycetes genomes: a test case for predicting lifestyles and emergence of pathogens.</title>
        <authorList>
            <person name="Haridas S."/>
            <person name="Albert R."/>
            <person name="Binder M."/>
            <person name="Bloem J."/>
            <person name="Labutti K."/>
            <person name="Salamov A."/>
            <person name="Andreopoulos B."/>
            <person name="Baker S."/>
            <person name="Barry K."/>
            <person name="Bills G."/>
            <person name="Bluhm B."/>
            <person name="Cannon C."/>
            <person name="Castanera R."/>
            <person name="Culley D."/>
            <person name="Daum C."/>
            <person name="Ezra D."/>
            <person name="Gonzalez J."/>
            <person name="Henrissat B."/>
            <person name="Kuo A."/>
            <person name="Liang C."/>
            <person name="Lipzen A."/>
            <person name="Lutzoni F."/>
            <person name="Magnuson J."/>
            <person name="Mondo S."/>
            <person name="Nolan M."/>
            <person name="Ohm R."/>
            <person name="Pangilinan J."/>
            <person name="Park H.-J."/>
            <person name="Ramirez L."/>
            <person name="Alfaro M."/>
            <person name="Sun H."/>
            <person name="Tritt A."/>
            <person name="Yoshinaga Y."/>
            <person name="Zwiers L.-H."/>
            <person name="Turgeon B."/>
            <person name="Goodwin S."/>
            <person name="Spatafora J."/>
            <person name="Crous P."/>
            <person name="Grigoriev I."/>
        </authorList>
    </citation>
    <scope>NUCLEOTIDE SEQUENCE</scope>
    <source>
        <strain evidence="1">CBS 525.71</strain>
    </source>
</reference>
<gene>
    <name evidence="1" type="ORF">BU25DRAFT_378919</name>
</gene>
<comment type="caution">
    <text evidence="1">The sequence shown here is derived from an EMBL/GenBank/DDBJ whole genome shotgun (WGS) entry which is preliminary data.</text>
</comment>
<evidence type="ECO:0000313" key="2">
    <source>
        <dbReference type="Proteomes" id="UP000799754"/>
    </source>
</evidence>
<evidence type="ECO:0000313" key="1">
    <source>
        <dbReference type="EMBL" id="KAF2621763.1"/>
    </source>
</evidence>
<proteinExistence type="predicted"/>
<sequence>MAGVSIRKSIRWLPQNAHEPTSTVVLSSAGRKFVDIRILNSLDKDAEDQPEILDSSRLDWAIAGTSSSIAVPDRGPDVRLSTFRHWIDSRTLDLASATDEGMMFPMETDGEDELVLEIGKMVNPKTGLLTDYEEVWIEKAAESVPSDDGCQIVVLEYDGPSSDRRGSIVRVGRLCQGLLRIKDQITAERWEWNEGKGWWRSKAIGNGSALPCQKVLESLPSDTVEHEGISWTLVECSQI</sequence>
<organism evidence="1 2">
    <name type="scientific">Macroventuria anomochaeta</name>
    <dbReference type="NCBI Taxonomy" id="301207"/>
    <lineage>
        <taxon>Eukaryota</taxon>
        <taxon>Fungi</taxon>
        <taxon>Dikarya</taxon>
        <taxon>Ascomycota</taxon>
        <taxon>Pezizomycotina</taxon>
        <taxon>Dothideomycetes</taxon>
        <taxon>Pleosporomycetidae</taxon>
        <taxon>Pleosporales</taxon>
        <taxon>Pleosporineae</taxon>
        <taxon>Didymellaceae</taxon>
        <taxon>Macroventuria</taxon>
    </lineage>
</organism>
<name>A0ACB6RJ45_9PLEO</name>
<dbReference type="EMBL" id="MU006751">
    <property type="protein sequence ID" value="KAF2621763.1"/>
    <property type="molecule type" value="Genomic_DNA"/>
</dbReference>
<protein>
    <submittedName>
        <fullName evidence="1">Uncharacterized protein</fullName>
    </submittedName>
</protein>
<dbReference type="Proteomes" id="UP000799754">
    <property type="component" value="Unassembled WGS sequence"/>
</dbReference>
<accession>A0ACB6RJ45</accession>